<dbReference type="Proteomes" id="UP000013984">
    <property type="component" value="Unassembled WGS sequence"/>
</dbReference>
<evidence type="ECO:0000313" key="2">
    <source>
        <dbReference type="Proteomes" id="UP000013984"/>
    </source>
</evidence>
<sequence>MFKEGEYLFATQEGVTEEELRTLFGEYEIIKLSPLIVRDRSFLLVVKNDPGLAAMENKVSAFGRIRYIERNQILQKYKTKP</sequence>
<dbReference type="EMBL" id="AOGZ02000016">
    <property type="protein sequence ID" value="EOQ94980.1"/>
    <property type="molecule type" value="Genomic_DNA"/>
</dbReference>
<reference evidence="1" key="1">
    <citation type="submission" date="2013-04" db="EMBL/GenBank/DDBJ databases">
        <authorList>
            <person name="Harkins D.M."/>
            <person name="Durkin A.S."/>
            <person name="Brinkac L.M."/>
            <person name="Haft D.H."/>
            <person name="Selengut J.D."/>
            <person name="Sanka R."/>
            <person name="DePew J."/>
            <person name="Purushe J."/>
            <person name="Galloway R.L."/>
            <person name="Vinetz J.M."/>
            <person name="Sutton G.G."/>
            <person name="Nierman W.C."/>
            <person name="Fouts D.E."/>
        </authorList>
    </citation>
    <scope>NUCLEOTIDE SEQUENCE [LARGE SCALE GENOMIC DNA]</scope>
    <source>
        <strain evidence="1">CDC</strain>
    </source>
</reference>
<accession>R9A409</accession>
<name>R9A409_9LEPT</name>
<evidence type="ECO:0000313" key="1">
    <source>
        <dbReference type="EMBL" id="EOQ94980.1"/>
    </source>
</evidence>
<organism evidence="1 2">
    <name type="scientific">Leptospira wolbachii serovar Codice str. CDC</name>
    <dbReference type="NCBI Taxonomy" id="1218599"/>
    <lineage>
        <taxon>Bacteria</taxon>
        <taxon>Pseudomonadati</taxon>
        <taxon>Spirochaetota</taxon>
        <taxon>Spirochaetia</taxon>
        <taxon>Leptospirales</taxon>
        <taxon>Leptospiraceae</taxon>
        <taxon>Leptospira</taxon>
    </lineage>
</organism>
<keyword evidence="2" id="KW-1185">Reference proteome</keyword>
<protein>
    <recommendedName>
        <fullName evidence="3">RRM domain-containing protein</fullName>
    </recommendedName>
</protein>
<comment type="caution">
    <text evidence="1">The sequence shown here is derived from an EMBL/GenBank/DDBJ whole genome shotgun (WGS) entry which is preliminary data.</text>
</comment>
<evidence type="ECO:0008006" key="3">
    <source>
        <dbReference type="Google" id="ProtNLM"/>
    </source>
</evidence>
<dbReference type="AlphaFoldDB" id="R9A409"/>
<dbReference type="RefSeq" id="WP_015682952.1">
    <property type="nucleotide sequence ID" value="NZ_AOGZ02000016.1"/>
</dbReference>
<dbReference type="STRING" id="1218599.LEP1GSC195_0836"/>
<proteinExistence type="predicted"/>
<gene>
    <name evidence="1" type="ORF">LEP1GSC195_0836</name>
</gene>